<feature type="compositionally biased region" description="Low complexity" evidence="1">
    <location>
        <begin position="1"/>
        <end position="11"/>
    </location>
</feature>
<feature type="compositionally biased region" description="Basic residues" evidence="1">
    <location>
        <begin position="261"/>
        <end position="282"/>
    </location>
</feature>
<dbReference type="EMBL" id="CADCUK010000158">
    <property type="protein sequence ID" value="CAA9384134.1"/>
    <property type="molecule type" value="Genomic_DNA"/>
</dbReference>
<feature type="region of interest" description="Disordered" evidence="1">
    <location>
        <begin position="136"/>
        <end position="510"/>
    </location>
</feature>
<dbReference type="EC" id="2.3.1.-" evidence="2"/>
<feature type="region of interest" description="Disordered" evidence="1">
    <location>
        <begin position="1"/>
        <end position="48"/>
    </location>
</feature>
<evidence type="ECO:0000313" key="2">
    <source>
        <dbReference type="EMBL" id="CAA9384134.1"/>
    </source>
</evidence>
<reference evidence="2" key="1">
    <citation type="submission" date="2020-02" db="EMBL/GenBank/DDBJ databases">
        <authorList>
            <person name="Meier V. D."/>
        </authorList>
    </citation>
    <scope>NUCLEOTIDE SEQUENCE</scope>
    <source>
        <strain evidence="2">AVDCRST_MAG47</strain>
    </source>
</reference>
<feature type="non-terminal residue" evidence="2">
    <location>
        <position position="1"/>
    </location>
</feature>
<feature type="compositionally biased region" description="Basic and acidic residues" evidence="1">
    <location>
        <begin position="232"/>
        <end position="246"/>
    </location>
</feature>
<accession>A0A6J4NG19</accession>
<keyword evidence="2" id="KW-0808">Transferase</keyword>
<feature type="compositionally biased region" description="Basic residues" evidence="1">
    <location>
        <begin position="360"/>
        <end position="395"/>
    </location>
</feature>
<feature type="compositionally biased region" description="Basic residues" evidence="1">
    <location>
        <begin position="486"/>
        <end position="496"/>
    </location>
</feature>
<organism evidence="2">
    <name type="scientific">uncultured Nocardioidaceae bacterium</name>
    <dbReference type="NCBI Taxonomy" id="253824"/>
    <lineage>
        <taxon>Bacteria</taxon>
        <taxon>Bacillati</taxon>
        <taxon>Actinomycetota</taxon>
        <taxon>Actinomycetes</taxon>
        <taxon>Propionibacteriales</taxon>
        <taxon>Nocardioidaceae</taxon>
        <taxon>environmental samples</taxon>
    </lineage>
</organism>
<feature type="compositionally biased region" description="Basic residues" evidence="1">
    <location>
        <begin position="429"/>
        <end position="450"/>
    </location>
</feature>
<name>A0A6J4NG19_9ACTN</name>
<gene>
    <name evidence="2" type="ORF">AVDCRST_MAG47-2380</name>
</gene>
<keyword evidence="2" id="KW-0449">Lipoprotein</keyword>
<protein>
    <submittedName>
        <fullName evidence="2">Apolipoprotein N-acyltransferase in lipid-linked oligosaccharide synthesis cluster</fullName>
        <ecNumber evidence="2">2.3.1.-</ecNumber>
    </submittedName>
</protein>
<sequence length="510" mass="56748">EYGAASGCRGRVGARRSRSLRAAGLGSAPGPGCRRALGRRPRHQGSACVRGRPGVRAGLHGRPAALAPGDRRRRVDRPLAPRGGLLRGPGRRADPGGDAAVVAGLGRRLLGRGRAAAFAGALGRLPLGPAGLCDDRHPARARDGHHRHRRDDLRHRTPRHRRRLAAPGRAPQAGDRLDGRGRGARRRRHPGAGRRRPARARGRAQRPAGRRPGQRARRGHGCLLRAPGRARQPRECHPRPRRPGRERGHRTARVRAVARELHRHRPVRRRHRLRRHPGRRRRDGGADPGRRDGRRRGAGRRPQRGHRLAAQRRHGWWRTGGEVRQDPSGAVRRVHPDARPAREALRAARPDPTRHGPRDRARRPRPRRHDRRRRHLLRGGLRRARPRGRGPRGRAARGADQQRDLHGHRPGRAAVRDRPAAGGRDQPVRRRGGHQRRLRHHRSRRVRRGAGRGQGHRGDGAGRPAPHGHHPGRADRPVGRAGARGGRPRRGRRGGGSRRAGPSTHRVRGM</sequence>
<feature type="compositionally biased region" description="Basic residues" evidence="1">
    <location>
        <begin position="182"/>
        <end position="220"/>
    </location>
</feature>
<feature type="compositionally biased region" description="Basic residues" evidence="1">
    <location>
        <begin position="292"/>
        <end position="316"/>
    </location>
</feature>
<feature type="region of interest" description="Disordered" evidence="1">
    <location>
        <begin position="69"/>
        <end position="97"/>
    </location>
</feature>
<evidence type="ECO:0000256" key="1">
    <source>
        <dbReference type="SAM" id="MobiDB-lite"/>
    </source>
</evidence>
<dbReference type="AlphaFoldDB" id="A0A6J4NG19"/>
<feature type="compositionally biased region" description="Basic and acidic residues" evidence="1">
    <location>
        <begin position="334"/>
        <end position="359"/>
    </location>
</feature>
<dbReference type="GO" id="GO:0016746">
    <property type="term" value="F:acyltransferase activity"/>
    <property type="evidence" value="ECO:0007669"/>
    <property type="project" value="UniProtKB-KW"/>
</dbReference>
<feature type="non-terminal residue" evidence="2">
    <location>
        <position position="510"/>
    </location>
</feature>
<proteinExistence type="predicted"/>
<keyword evidence="2" id="KW-0012">Acyltransferase</keyword>